<keyword evidence="11" id="KW-1185">Reference proteome</keyword>
<dbReference type="Pfam" id="PF13901">
    <property type="entry name" value="RH_dom"/>
    <property type="match status" value="1"/>
</dbReference>
<dbReference type="GO" id="GO:0006914">
    <property type="term" value="P:autophagy"/>
    <property type="evidence" value="ECO:0007669"/>
    <property type="project" value="UniProtKB-KW"/>
</dbReference>
<name>A0A0V1ILT9_TRIPS</name>
<keyword evidence="3" id="KW-0479">Metal-binding</keyword>
<keyword evidence="2" id="KW-0597">Phosphoprotein</keyword>
<evidence type="ECO:0000256" key="7">
    <source>
        <dbReference type="ARBA" id="ARBA00022833"/>
    </source>
</evidence>
<sequence>MAVNSKKLHFVLLRVFTFICLYVVLNNFNVCNMDSKRTLYYELCSSVKAALRERHSDSEMNYLNNETTNHLCCVIEALFIHGLRPKYVIRNAHRKYPEPNFWPFIAKYLHRNVRAQIKNLNQINTDVGRSRVWVRLALIDGVVDNYLSIFIANKDVLRHYYVDDALIRDEELRDSISHHLRALVKFSFNLALNSSLLNIWIPSPLKLAGLLVDGGSTLRQINADDGDPERQNTIEHCSLEEDNSDDLSLDRTCTMDDLYSASAVSSLTTSAALLSGMSSDEFLLGFSQFGDKIMSKLEPAFTAFSDSQRNGSTLNCKTPNVSVSYIEMSLPENGKTDQNPVVELELSPTKEDSLEPSSVEWYVLENDSSSSYTGEMGDGTLADLQADFHRIGFESCEAEPFVVERPDQASCEASYMVPNPDDVFEIFEIHPADAQKPPLNEYCIMSTGSEEEQKLCSSFDISGSLNDSSAPDTWKFLNLAVREQVVDGNLLLPNNWQYACLTKIATEKGLDVQSGKCHSCARCIGFTNEPFKVCNFDGYYYCSACHVDDTMLIPARALLNWDFTPRKVSRASKAFLVSIYDQPLFHMNQINPALLVKSKALSQLHDLRLELNYIAAYLLTCRKSVAEELSKRLWPKDYLFKVIDLYSLVDLEQTASGKLQKLLKPVFEYAVHHVLHSCRLCSQKGFICEICNSADVIYPFELQKAFRCPKCAWVFHKACMEGKSCTKCLRREALAVNANVNSIDLSSTLPFDDL</sequence>
<evidence type="ECO:0000256" key="4">
    <source>
        <dbReference type="ARBA" id="ARBA00022737"/>
    </source>
</evidence>
<keyword evidence="6" id="KW-0863">Zinc-finger</keyword>
<evidence type="ECO:0000256" key="3">
    <source>
        <dbReference type="ARBA" id="ARBA00022723"/>
    </source>
</evidence>
<evidence type="ECO:0000256" key="5">
    <source>
        <dbReference type="ARBA" id="ARBA00022753"/>
    </source>
</evidence>
<dbReference type="InterPro" id="IPR047326">
    <property type="entry name" value="RUN_PLEKHM1"/>
</dbReference>
<dbReference type="GO" id="GO:0008270">
    <property type="term" value="F:zinc ion binding"/>
    <property type="evidence" value="ECO:0007669"/>
    <property type="project" value="UniProtKB-KW"/>
</dbReference>
<keyword evidence="8" id="KW-0072">Autophagy</keyword>
<evidence type="ECO:0000313" key="10">
    <source>
        <dbReference type="EMBL" id="KRZ23492.1"/>
    </source>
</evidence>
<dbReference type="PANTHER" id="PTHR12326">
    <property type="entry name" value="PLECKSTRIN HOMOLOGY DOMAIN CONTAINING PROTEIN"/>
    <property type="match status" value="1"/>
</dbReference>
<dbReference type="GO" id="GO:0005770">
    <property type="term" value="C:late endosome"/>
    <property type="evidence" value="ECO:0007669"/>
    <property type="project" value="UniProtKB-SubCell"/>
</dbReference>
<comment type="subcellular location">
    <subcellularLocation>
        <location evidence="1">Late endosome</location>
    </subcellularLocation>
</comment>
<dbReference type="SMART" id="SM01175">
    <property type="entry name" value="DUF4206"/>
    <property type="match status" value="1"/>
</dbReference>
<feature type="domain" description="RUN" evidence="9">
    <location>
        <begin position="62"/>
        <end position="195"/>
    </location>
</feature>
<protein>
    <submittedName>
        <fullName evidence="10">Pleckstrin homology domain-containing family M member 3</fullName>
    </submittedName>
</protein>
<accession>A0A0V1ILT9</accession>
<dbReference type="InterPro" id="IPR025258">
    <property type="entry name" value="RH_dom"/>
</dbReference>
<dbReference type="InterPro" id="IPR004012">
    <property type="entry name" value="Run_dom"/>
</dbReference>
<evidence type="ECO:0000313" key="11">
    <source>
        <dbReference type="Proteomes" id="UP000054805"/>
    </source>
</evidence>
<evidence type="ECO:0000259" key="9">
    <source>
        <dbReference type="PROSITE" id="PS50826"/>
    </source>
</evidence>
<dbReference type="SUPFAM" id="SSF140741">
    <property type="entry name" value="RUN domain-like"/>
    <property type="match status" value="1"/>
</dbReference>
<evidence type="ECO:0000256" key="6">
    <source>
        <dbReference type="ARBA" id="ARBA00022771"/>
    </source>
</evidence>
<keyword evidence="5" id="KW-0967">Endosome</keyword>
<comment type="caution">
    <text evidence="10">The sequence shown here is derived from an EMBL/GenBank/DDBJ whole genome shotgun (WGS) entry which is preliminary data.</text>
</comment>
<dbReference type="InterPro" id="IPR037213">
    <property type="entry name" value="Run_dom_sf"/>
</dbReference>
<dbReference type="PANTHER" id="PTHR12326:SF12">
    <property type="entry name" value="PLECKSTRIN HOMOLOGY AND RUN DOMAIN CONTAINING M1"/>
    <property type="match status" value="1"/>
</dbReference>
<dbReference type="SMART" id="SM00593">
    <property type="entry name" value="RUN"/>
    <property type="match status" value="1"/>
</dbReference>
<dbReference type="InterPro" id="IPR051366">
    <property type="entry name" value="DEF8"/>
</dbReference>
<organism evidence="10 11">
    <name type="scientific">Trichinella pseudospiralis</name>
    <name type="common">Parasitic roundworm</name>
    <dbReference type="NCBI Taxonomy" id="6337"/>
    <lineage>
        <taxon>Eukaryota</taxon>
        <taxon>Metazoa</taxon>
        <taxon>Ecdysozoa</taxon>
        <taxon>Nematoda</taxon>
        <taxon>Enoplea</taxon>
        <taxon>Dorylaimia</taxon>
        <taxon>Trichinellida</taxon>
        <taxon>Trichinellidae</taxon>
        <taxon>Trichinella</taxon>
    </lineage>
</organism>
<dbReference type="PROSITE" id="PS50826">
    <property type="entry name" value="RUN"/>
    <property type="match status" value="1"/>
</dbReference>
<dbReference type="Proteomes" id="UP000054805">
    <property type="component" value="Unassembled WGS sequence"/>
</dbReference>
<dbReference type="Gene3D" id="1.20.58.900">
    <property type="match status" value="1"/>
</dbReference>
<proteinExistence type="predicted"/>
<dbReference type="CDD" id="cd17679">
    <property type="entry name" value="RUN_PLEKHM1"/>
    <property type="match status" value="1"/>
</dbReference>
<dbReference type="Pfam" id="PF02759">
    <property type="entry name" value="RUN"/>
    <property type="match status" value="1"/>
</dbReference>
<evidence type="ECO:0000256" key="8">
    <source>
        <dbReference type="ARBA" id="ARBA00023006"/>
    </source>
</evidence>
<keyword evidence="4" id="KW-0677">Repeat</keyword>
<evidence type="ECO:0000256" key="2">
    <source>
        <dbReference type="ARBA" id="ARBA00022553"/>
    </source>
</evidence>
<reference evidence="10 11" key="1">
    <citation type="submission" date="2015-01" db="EMBL/GenBank/DDBJ databases">
        <title>Evolution of Trichinella species and genotypes.</title>
        <authorList>
            <person name="Korhonen P.K."/>
            <person name="Edoardo P."/>
            <person name="Giuseppe L.R."/>
            <person name="Gasser R.B."/>
        </authorList>
    </citation>
    <scope>NUCLEOTIDE SEQUENCE [LARGE SCALE GENOMIC DNA]</scope>
    <source>
        <strain evidence="10">ISS588</strain>
    </source>
</reference>
<evidence type="ECO:0000256" key="1">
    <source>
        <dbReference type="ARBA" id="ARBA00004603"/>
    </source>
</evidence>
<dbReference type="EMBL" id="JYDS01000143">
    <property type="protein sequence ID" value="KRZ23492.1"/>
    <property type="molecule type" value="Genomic_DNA"/>
</dbReference>
<dbReference type="AlphaFoldDB" id="A0A0V1ILT9"/>
<gene>
    <name evidence="10" type="primary">Plekhm3</name>
    <name evidence="10" type="ORF">T4B_212</name>
</gene>
<keyword evidence="7" id="KW-0862">Zinc</keyword>